<name>A0A3P7N1B7_CYLGO</name>
<accession>A0A3P7N1B7</accession>
<dbReference type="InterPro" id="IPR027417">
    <property type="entry name" value="P-loop_NTPase"/>
</dbReference>
<dbReference type="InterPro" id="IPR010285">
    <property type="entry name" value="DNA_helicase_pif1-like_DEAD"/>
</dbReference>
<dbReference type="GO" id="GO:0006281">
    <property type="term" value="P:DNA repair"/>
    <property type="evidence" value="ECO:0007669"/>
    <property type="project" value="UniProtKB-KW"/>
</dbReference>
<protein>
    <recommendedName>
        <fullName evidence="1">ATP-dependent DNA helicase</fullName>
        <ecNumber evidence="1">5.6.2.3</ecNumber>
    </recommendedName>
</protein>
<keyword evidence="1" id="KW-0347">Helicase</keyword>
<evidence type="ECO:0000259" key="2">
    <source>
        <dbReference type="Pfam" id="PF05970"/>
    </source>
</evidence>
<keyword evidence="1" id="KW-0227">DNA damage</keyword>
<dbReference type="Gene3D" id="3.40.50.300">
    <property type="entry name" value="P-loop containing nucleotide triphosphate hydrolases"/>
    <property type="match status" value="1"/>
</dbReference>
<dbReference type="GO" id="GO:0005524">
    <property type="term" value="F:ATP binding"/>
    <property type="evidence" value="ECO:0007669"/>
    <property type="project" value="UniProtKB-KW"/>
</dbReference>
<keyword evidence="1" id="KW-0547">Nucleotide-binding</keyword>
<keyword evidence="1" id="KW-0378">Hydrolase</keyword>
<evidence type="ECO:0000313" key="3">
    <source>
        <dbReference type="EMBL" id="VDN36075.1"/>
    </source>
</evidence>
<dbReference type="Pfam" id="PF05970">
    <property type="entry name" value="PIF1"/>
    <property type="match status" value="1"/>
</dbReference>
<dbReference type="Proteomes" id="UP000271889">
    <property type="component" value="Unassembled WGS sequence"/>
</dbReference>
<keyword evidence="4" id="KW-1185">Reference proteome</keyword>
<dbReference type="EC" id="5.6.2.3" evidence="1"/>
<keyword evidence="1" id="KW-0067">ATP-binding</keyword>
<reference evidence="3 4" key="1">
    <citation type="submission" date="2018-11" db="EMBL/GenBank/DDBJ databases">
        <authorList>
            <consortium name="Pathogen Informatics"/>
        </authorList>
    </citation>
    <scope>NUCLEOTIDE SEQUENCE [LARGE SCALE GENOMIC DNA]</scope>
</reference>
<evidence type="ECO:0000313" key="4">
    <source>
        <dbReference type="Proteomes" id="UP000271889"/>
    </source>
</evidence>
<comment type="cofactor">
    <cofactor evidence="1">
        <name>Mg(2+)</name>
        <dbReference type="ChEBI" id="CHEBI:18420"/>
    </cofactor>
</comment>
<proteinExistence type="inferred from homology"/>
<keyword evidence="1" id="KW-0234">DNA repair</keyword>
<dbReference type="GO" id="GO:0016887">
    <property type="term" value="F:ATP hydrolysis activity"/>
    <property type="evidence" value="ECO:0007669"/>
    <property type="project" value="RHEA"/>
</dbReference>
<dbReference type="EMBL" id="UYRV01128384">
    <property type="protein sequence ID" value="VDN36075.1"/>
    <property type="molecule type" value="Genomic_DNA"/>
</dbReference>
<organism evidence="3 4">
    <name type="scientific">Cylicostephanus goldi</name>
    <name type="common">Nematode worm</name>
    <dbReference type="NCBI Taxonomy" id="71465"/>
    <lineage>
        <taxon>Eukaryota</taxon>
        <taxon>Metazoa</taxon>
        <taxon>Ecdysozoa</taxon>
        <taxon>Nematoda</taxon>
        <taxon>Chromadorea</taxon>
        <taxon>Rhabditida</taxon>
        <taxon>Rhabditina</taxon>
        <taxon>Rhabditomorpha</taxon>
        <taxon>Strongyloidea</taxon>
        <taxon>Strongylidae</taxon>
        <taxon>Cylicostephanus</taxon>
    </lineage>
</organism>
<dbReference type="SUPFAM" id="SSF52540">
    <property type="entry name" value="P-loop containing nucleoside triphosphate hydrolases"/>
    <property type="match status" value="1"/>
</dbReference>
<keyword evidence="1" id="KW-0233">DNA recombination</keyword>
<feature type="domain" description="DNA helicase Pif1-like DEAD-box helicase" evidence="2">
    <location>
        <begin position="53"/>
        <end position="101"/>
    </location>
</feature>
<comment type="catalytic activity">
    <reaction evidence="1">
        <text>ATP + H2O = ADP + phosphate + H(+)</text>
        <dbReference type="Rhea" id="RHEA:13065"/>
        <dbReference type="ChEBI" id="CHEBI:15377"/>
        <dbReference type="ChEBI" id="CHEBI:15378"/>
        <dbReference type="ChEBI" id="CHEBI:30616"/>
        <dbReference type="ChEBI" id="CHEBI:43474"/>
        <dbReference type="ChEBI" id="CHEBI:456216"/>
        <dbReference type="EC" id="5.6.2.3"/>
    </reaction>
</comment>
<gene>
    <name evidence="3" type="ORF">CGOC_LOCUS13110</name>
</gene>
<dbReference type="AlphaFoldDB" id="A0A3P7N1B7"/>
<comment type="similarity">
    <text evidence="1">Belongs to the helicase family.</text>
</comment>
<sequence length="106" mass="11532">MCVSISGRTLSELGLEAPDRDTGMFLNSDILRERSYNAEELASFIEANKPLLVGDQEQVHDVVMGMVTRGSGGVLFLDAPGGTGKTFLINLLLAEIRKEDAQLIQH</sequence>
<dbReference type="OrthoDB" id="10032644at2759"/>
<dbReference type="GO" id="GO:0043139">
    <property type="term" value="F:5'-3' DNA helicase activity"/>
    <property type="evidence" value="ECO:0007669"/>
    <property type="project" value="UniProtKB-EC"/>
</dbReference>
<dbReference type="GO" id="GO:0006310">
    <property type="term" value="P:DNA recombination"/>
    <property type="evidence" value="ECO:0007669"/>
    <property type="project" value="UniProtKB-KW"/>
</dbReference>
<dbReference type="GO" id="GO:0000723">
    <property type="term" value="P:telomere maintenance"/>
    <property type="evidence" value="ECO:0007669"/>
    <property type="project" value="InterPro"/>
</dbReference>
<evidence type="ECO:0000256" key="1">
    <source>
        <dbReference type="RuleBase" id="RU363044"/>
    </source>
</evidence>